<keyword evidence="5" id="KW-0443">Lipid metabolism</keyword>
<keyword evidence="4" id="KW-0949">S-adenosyl-L-methionine</keyword>
<dbReference type="PIRSF" id="PIRSF003085">
    <property type="entry name" value="CMAS"/>
    <property type="match status" value="1"/>
</dbReference>
<sequence length="441" mass="50192">MRPERAEESSGKAIRGEYNYLASTTEPQITFGGMLSVTARLLLAKIMNALGNPPVQVVLWNGLVMQGKHGSGVASVVIRDPGALVKLFIDHELYFGELYSEGRIEVQGNLLEFLEAVFRVWPLRSQDKVIKKLLAPIYDVRRNTIIGARRNIRHHYDIGNSFYKLWLEERMVYTCAYFAHGAASLEEAQLAKMDHVCRKLRLQPGDAVAEAGCGWGALAMHMARHYGAKVRAYNISTEQIAYARQRAAADGLDGLVEFVEDDYRNVRGKFDAFVSVGMLEHVGTEHYQELGAVIDRCLKPDGRGLIHTIGLNYPRPMDAWAERHIFPGASPPSLAQMMQIFEPFDFSVLDVENLRMHYARTLEHWLQRYEDNIERVREMFDERFVRAWRLYLAGSLTTFKTGDMQLFQVCFARAGNNQIPWTRQYLYEAPLVSTGADHARL</sequence>
<dbReference type="GO" id="GO:0032259">
    <property type="term" value="P:methylation"/>
    <property type="evidence" value="ECO:0007669"/>
    <property type="project" value="UniProtKB-KW"/>
</dbReference>
<dbReference type="EC" id="2.1.1.79" evidence="7"/>
<evidence type="ECO:0000256" key="3">
    <source>
        <dbReference type="ARBA" id="ARBA00022679"/>
    </source>
</evidence>
<dbReference type="InterPro" id="IPR029063">
    <property type="entry name" value="SAM-dependent_MTases_sf"/>
</dbReference>
<organism evidence="7">
    <name type="scientific">mine drainage metagenome</name>
    <dbReference type="NCBI Taxonomy" id="410659"/>
    <lineage>
        <taxon>unclassified sequences</taxon>
        <taxon>metagenomes</taxon>
        <taxon>ecological metagenomes</taxon>
    </lineage>
</organism>
<evidence type="ECO:0000313" key="7">
    <source>
        <dbReference type="EMBL" id="OIR16748.1"/>
    </source>
</evidence>
<dbReference type="GO" id="GO:0008610">
    <property type="term" value="P:lipid biosynthetic process"/>
    <property type="evidence" value="ECO:0007669"/>
    <property type="project" value="InterPro"/>
</dbReference>
<dbReference type="InterPro" id="IPR003333">
    <property type="entry name" value="CMAS"/>
</dbReference>
<dbReference type="AlphaFoldDB" id="A0A1J5TSQ4"/>
<keyword evidence="3 7" id="KW-0808">Transferase</keyword>
<evidence type="ECO:0000256" key="2">
    <source>
        <dbReference type="ARBA" id="ARBA00022603"/>
    </source>
</evidence>
<dbReference type="EMBL" id="MLJW01000006">
    <property type="protein sequence ID" value="OIR16748.1"/>
    <property type="molecule type" value="Genomic_DNA"/>
</dbReference>
<dbReference type="PANTHER" id="PTHR43667">
    <property type="entry name" value="CYCLOPROPANE-FATTY-ACYL-PHOSPHOLIPID SYNTHASE"/>
    <property type="match status" value="1"/>
</dbReference>
<proteinExistence type="inferred from homology"/>
<protein>
    <submittedName>
        <fullName evidence="7">Cyclopropane-fatty-acyl-phospholipid synthase</fullName>
        <ecNumber evidence="7">2.1.1.79</ecNumber>
    </submittedName>
</protein>
<dbReference type="Gene3D" id="3.40.50.150">
    <property type="entry name" value="Vaccinia Virus protein VP39"/>
    <property type="match status" value="1"/>
</dbReference>
<keyword evidence="2 7" id="KW-0489">Methyltransferase</keyword>
<gene>
    <name evidence="7" type="primary">cfa_2</name>
    <name evidence="7" type="ORF">GALL_25670</name>
</gene>
<dbReference type="GO" id="GO:0008825">
    <property type="term" value="F:cyclopropane-fatty-acyl-phospholipid synthase activity"/>
    <property type="evidence" value="ECO:0007669"/>
    <property type="project" value="UniProtKB-EC"/>
</dbReference>
<dbReference type="InterPro" id="IPR050723">
    <property type="entry name" value="CFA/CMAS"/>
</dbReference>
<evidence type="ECO:0000256" key="4">
    <source>
        <dbReference type="ARBA" id="ARBA00022691"/>
    </source>
</evidence>
<comment type="similarity">
    <text evidence="1">Belongs to the CFA/CMAS family.</text>
</comment>
<dbReference type="PANTHER" id="PTHR43667:SF1">
    <property type="entry name" value="CYCLOPROPANE-FATTY-ACYL-PHOSPHOLIPID SYNTHASE"/>
    <property type="match status" value="1"/>
</dbReference>
<evidence type="ECO:0000259" key="6">
    <source>
        <dbReference type="Pfam" id="PF25371"/>
    </source>
</evidence>
<dbReference type="CDD" id="cd02440">
    <property type="entry name" value="AdoMet_MTases"/>
    <property type="match status" value="1"/>
</dbReference>
<dbReference type="Pfam" id="PF02353">
    <property type="entry name" value="CMAS"/>
    <property type="match status" value="1"/>
</dbReference>
<evidence type="ECO:0000256" key="1">
    <source>
        <dbReference type="ARBA" id="ARBA00010815"/>
    </source>
</evidence>
<reference evidence="7" key="1">
    <citation type="submission" date="2016-10" db="EMBL/GenBank/DDBJ databases">
        <title>Sequence of Gallionella enrichment culture.</title>
        <authorList>
            <person name="Poehlein A."/>
            <person name="Muehling M."/>
            <person name="Daniel R."/>
        </authorList>
    </citation>
    <scope>NUCLEOTIDE SEQUENCE</scope>
</reference>
<evidence type="ECO:0000256" key="5">
    <source>
        <dbReference type="ARBA" id="ARBA00023098"/>
    </source>
</evidence>
<name>A0A1J5TSQ4_9ZZZZ</name>
<comment type="caution">
    <text evidence="7">The sequence shown here is derived from an EMBL/GenBank/DDBJ whole genome shotgun (WGS) entry which is preliminary data.</text>
</comment>
<dbReference type="SUPFAM" id="SSF53335">
    <property type="entry name" value="S-adenosyl-L-methionine-dependent methyltransferases"/>
    <property type="match status" value="1"/>
</dbReference>
<feature type="domain" description="DUF7884" evidence="6">
    <location>
        <begin position="43"/>
        <end position="119"/>
    </location>
</feature>
<accession>A0A1J5TSQ4</accession>
<dbReference type="Pfam" id="PF25371">
    <property type="entry name" value="DUF7884"/>
    <property type="match status" value="1"/>
</dbReference>
<dbReference type="InterPro" id="IPR057206">
    <property type="entry name" value="DUF7884"/>
</dbReference>